<comment type="caution">
    <text evidence="1">The sequence shown here is derived from an EMBL/GenBank/DDBJ whole genome shotgun (WGS) entry which is preliminary data.</text>
</comment>
<evidence type="ECO:0000313" key="2">
    <source>
        <dbReference type="Proteomes" id="UP000735302"/>
    </source>
</evidence>
<evidence type="ECO:0000313" key="1">
    <source>
        <dbReference type="EMBL" id="GFO03876.1"/>
    </source>
</evidence>
<keyword evidence="2" id="KW-1185">Reference proteome</keyword>
<proteinExistence type="predicted"/>
<dbReference type="Proteomes" id="UP000735302">
    <property type="component" value="Unassembled WGS sequence"/>
</dbReference>
<sequence length="84" mass="9173">MFSSYLPLPANRHLARTCAANVQHLNKQAGQLPTATIQKVTSASQPALLTATILSLTDTKRLLRRSFRAKGTLNHGFLEKSTPT</sequence>
<accession>A0AAV4A6H3</accession>
<reference evidence="1 2" key="1">
    <citation type="journal article" date="2021" name="Elife">
        <title>Chloroplast acquisition without the gene transfer in kleptoplastic sea slugs, Plakobranchus ocellatus.</title>
        <authorList>
            <person name="Maeda T."/>
            <person name="Takahashi S."/>
            <person name="Yoshida T."/>
            <person name="Shimamura S."/>
            <person name="Takaki Y."/>
            <person name="Nagai Y."/>
            <person name="Toyoda A."/>
            <person name="Suzuki Y."/>
            <person name="Arimoto A."/>
            <person name="Ishii H."/>
            <person name="Satoh N."/>
            <person name="Nishiyama T."/>
            <person name="Hasebe M."/>
            <person name="Maruyama T."/>
            <person name="Minagawa J."/>
            <person name="Obokata J."/>
            <person name="Shigenobu S."/>
        </authorList>
    </citation>
    <scope>NUCLEOTIDE SEQUENCE [LARGE SCALE GENOMIC DNA]</scope>
</reference>
<protein>
    <submittedName>
        <fullName evidence="1">Uncharacterized protein</fullName>
    </submittedName>
</protein>
<gene>
    <name evidence="1" type="ORF">PoB_003038100</name>
</gene>
<name>A0AAV4A6H3_9GAST</name>
<dbReference type="EMBL" id="BLXT01003731">
    <property type="protein sequence ID" value="GFO03876.1"/>
    <property type="molecule type" value="Genomic_DNA"/>
</dbReference>
<organism evidence="1 2">
    <name type="scientific">Plakobranchus ocellatus</name>
    <dbReference type="NCBI Taxonomy" id="259542"/>
    <lineage>
        <taxon>Eukaryota</taxon>
        <taxon>Metazoa</taxon>
        <taxon>Spiralia</taxon>
        <taxon>Lophotrochozoa</taxon>
        <taxon>Mollusca</taxon>
        <taxon>Gastropoda</taxon>
        <taxon>Heterobranchia</taxon>
        <taxon>Euthyneura</taxon>
        <taxon>Panpulmonata</taxon>
        <taxon>Sacoglossa</taxon>
        <taxon>Placobranchoidea</taxon>
        <taxon>Plakobranchidae</taxon>
        <taxon>Plakobranchus</taxon>
    </lineage>
</organism>
<dbReference type="AlphaFoldDB" id="A0AAV4A6H3"/>